<sequence length="252" mass="27284">MAQSTTSAAAASPGLIRILAEVESDVRRRGVGGVTATTSQVPAPSLLTWEDWAAVRRPLSADAAFGGNAVDEAQRSTSGDPAAAGVDELLRHVQLRCAELPMRLQIEAQQTRRYEHRLHQHTRELVCLSEYVALVHRAPPTLATVAAPSPRGSAESTPDLAALPADLRALLSAAEVTPRLERCRGRIRELESLALQDATAKVRCCQRMVLLSEFVQTLVRHTTARVEALTRGEVKLETSGASAKRPRVEQHV</sequence>
<keyword evidence="2" id="KW-1185">Reference proteome</keyword>
<gene>
    <name evidence="1" type="ORF">NESM_000605600</name>
</gene>
<name>A0AAW0ESH6_9TRYP</name>
<evidence type="ECO:0000313" key="1">
    <source>
        <dbReference type="EMBL" id="KAK7196665.1"/>
    </source>
</evidence>
<dbReference type="AlphaFoldDB" id="A0AAW0ESH6"/>
<proteinExistence type="predicted"/>
<dbReference type="EMBL" id="JAECZO010000082">
    <property type="protein sequence ID" value="KAK7196665.1"/>
    <property type="molecule type" value="Genomic_DNA"/>
</dbReference>
<accession>A0AAW0ESH6</accession>
<comment type="caution">
    <text evidence="1">The sequence shown here is derived from an EMBL/GenBank/DDBJ whole genome shotgun (WGS) entry which is preliminary data.</text>
</comment>
<reference evidence="1 2" key="1">
    <citation type="journal article" date="2021" name="MBio">
        <title>A New Model Trypanosomatid, Novymonas esmeraldas: Genomic Perception of Its 'Candidatus Pandoraea novymonadis' Endosymbiont.</title>
        <authorList>
            <person name="Zakharova A."/>
            <person name="Saura A."/>
            <person name="Butenko A."/>
            <person name="Podesvova L."/>
            <person name="Warmusova S."/>
            <person name="Kostygov A.Y."/>
            <person name="Nenarokova A."/>
            <person name="Lukes J."/>
            <person name="Opperdoes F.R."/>
            <person name="Yurchenko V."/>
        </authorList>
    </citation>
    <scope>NUCLEOTIDE SEQUENCE [LARGE SCALE GENOMIC DNA]</scope>
    <source>
        <strain evidence="1 2">E262AT.01</strain>
    </source>
</reference>
<organism evidence="1 2">
    <name type="scientific">Novymonas esmeraldas</name>
    <dbReference type="NCBI Taxonomy" id="1808958"/>
    <lineage>
        <taxon>Eukaryota</taxon>
        <taxon>Discoba</taxon>
        <taxon>Euglenozoa</taxon>
        <taxon>Kinetoplastea</taxon>
        <taxon>Metakinetoplastina</taxon>
        <taxon>Trypanosomatida</taxon>
        <taxon>Trypanosomatidae</taxon>
        <taxon>Novymonas</taxon>
    </lineage>
</organism>
<protein>
    <submittedName>
        <fullName evidence="1">Uncharacterized protein</fullName>
    </submittedName>
</protein>
<evidence type="ECO:0000313" key="2">
    <source>
        <dbReference type="Proteomes" id="UP001430356"/>
    </source>
</evidence>
<dbReference type="Proteomes" id="UP001430356">
    <property type="component" value="Unassembled WGS sequence"/>
</dbReference>